<dbReference type="GO" id="GO:0009231">
    <property type="term" value="P:riboflavin biosynthetic process"/>
    <property type="evidence" value="ECO:0007669"/>
    <property type="project" value="InterPro"/>
</dbReference>
<dbReference type="InterPro" id="IPR050765">
    <property type="entry name" value="Riboflavin_Biosynth_HTPR"/>
</dbReference>
<dbReference type="AlphaFoldDB" id="A0A1M7HG80"/>
<dbReference type="Proteomes" id="UP000184440">
    <property type="component" value="Unassembled WGS sequence"/>
</dbReference>
<proteinExistence type="predicted"/>
<accession>A0A1M7HG80</accession>
<dbReference type="GO" id="GO:0008703">
    <property type="term" value="F:5-amino-6-(5-phosphoribosylamino)uracil reductase activity"/>
    <property type="evidence" value="ECO:0007669"/>
    <property type="project" value="InterPro"/>
</dbReference>
<dbReference type="EMBL" id="FRCS01000001">
    <property type="protein sequence ID" value="SHM27448.1"/>
    <property type="molecule type" value="Genomic_DNA"/>
</dbReference>
<dbReference type="Gene3D" id="3.40.430.10">
    <property type="entry name" value="Dihydrofolate Reductase, subunit A"/>
    <property type="match status" value="1"/>
</dbReference>
<dbReference type="OrthoDB" id="3471694at2"/>
<feature type="domain" description="Bacterial bifunctional deaminase-reductase C-terminal" evidence="1">
    <location>
        <begin position="2"/>
        <end position="187"/>
    </location>
</feature>
<evidence type="ECO:0000313" key="3">
    <source>
        <dbReference type="Proteomes" id="UP000184440"/>
    </source>
</evidence>
<keyword evidence="3" id="KW-1185">Reference proteome</keyword>
<evidence type="ECO:0000313" key="2">
    <source>
        <dbReference type="EMBL" id="SHM27448.1"/>
    </source>
</evidence>
<sequence>MKLSVNIFLTLDGVMQGPGGREEDTSGGFDHGGWVVPHFDERLGQIVDEYFQQADAFLYGRGTYQIMAAHWPTVTDTDDPVATKFNAYPKYVVSNSLTDAEASWEHSTVLRGDALAAIRDLKKQPGNELQVHGCWQLARSLHAAGLIDVYRLLVFPVVVGSGKRLFDADGPASGYRTVSAETTPAGVTSLVLEPVPFSAGDFN</sequence>
<dbReference type="SUPFAM" id="SSF53597">
    <property type="entry name" value="Dihydrofolate reductase-like"/>
    <property type="match status" value="1"/>
</dbReference>
<protein>
    <submittedName>
        <fullName evidence="2">Dihydrofolate reductase</fullName>
    </submittedName>
</protein>
<reference evidence="2 3" key="1">
    <citation type="submission" date="2016-11" db="EMBL/GenBank/DDBJ databases">
        <authorList>
            <person name="Jaros S."/>
            <person name="Januszkiewicz K."/>
            <person name="Wedrychowicz H."/>
        </authorList>
    </citation>
    <scope>NUCLEOTIDE SEQUENCE [LARGE SCALE GENOMIC DNA]</scope>
    <source>
        <strain evidence="2 3">DSM 46144</strain>
    </source>
</reference>
<name>A0A1M7HG80_9ACTN</name>
<dbReference type="InterPro" id="IPR024072">
    <property type="entry name" value="DHFR-like_dom_sf"/>
</dbReference>
<dbReference type="STRING" id="134849.SAMN05443668_101178"/>
<evidence type="ECO:0000259" key="1">
    <source>
        <dbReference type="Pfam" id="PF01872"/>
    </source>
</evidence>
<gene>
    <name evidence="2" type="ORF">SAMN05443668_101178</name>
</gene>
<dbReference type="PANTHER" id="PTHR38011">
    <property type="entry name" value="DIHYDROFOLATE REDUCTASE FAMILY PROTEIN (AFU_ORTHOLOGUE AFUA_8G06820)"/>
    <property type="match status" value="1"/>
</dbReference>
<organism evidence="2 3">
    <name type="scientific">Cryptosporangium aurantiacum</name>
    <dbReference type="NCBI Taxonomy" id="134849"/>
    <lineage>
        <taxon>Bacteria</taxon>
        <taxon>Bacillati</taxon>
        <taxon>Actinomycetota</taxon>
        <taxon>Actinomycetes</taxon>
        <taxon>Cryptosporangiales</taxon>
        <taxon>Cryptosporangiaceae</taxon>
        <taxon>Cryptosporangium</taxon>
    </lineage>
</organism>
<dbReference type="PANTHER" id="PTHR38011:SF2">
    <property type="entry name" value="BIFUNCTIONAL DEAMINASE-REDUCTASE DOMAIN PROTEIN"/>
    <property type="match status" value="1"/>
</dbReference>
<dbReference type="RefSeq" id="WP_073250444.1">
    <property type="nucleotide sequence ID" value="NZ_FRCS01000001.1"/>
</dbReference>
<dbReference type="Pfam" id="PF01872">
    <property type="entry name" value="RibD_C"/>
    <property type="match status" value="1"/>
</dbReference>
<dbReference type="InterPro" id="IPR002734">
    <property type="entry name" value="RibDG_C"/>
</dbReference>